<dbReference type="GO" id="GO:0005737">
    <property type="term" value="C:cytoplasm"/>
    <property type="evidence" value="ECO:0007669"/>
    <property type="project" value="UniProtKB-SubCell"/>
</dbReference>
<dbReference type="KEGG" id="dpb:BABL1_gene_921"/>
<comment type="similarity">
    <text evidence="3 7">Belongs to the peptidase M17 family.</text>
</comment>
<dbReference type="Proteomes" id="UP000018769">
    <property type="component" value="Chromosome I"/>
</dbReference>
<dbReference type="Gene3D" id="3.40.630.10">
    <property type="entry name" value="Zn peptidases"/>
    <property type="match status" value="1"/>
</dbReference>
<gene>
    <name evidence="7 9" type="primary">pepA</name>
    <name evidence="9" type="ORF">BABL1_gene_921</name>
</gene>
<dbReference type="EC" id="3.4.11.10" evidence="7"/>
<accession>V6DF53</accession>
<dbReference type="GO" id="GO:0030145">
    <property type="term" value="F:manganese ion binding"/>
    <property type="evidence" value="ECO:0007669"/>
    <property type="project" value="UniProtKB-UniRule"/>
</dbReference>
<dbReference type="InterPro" id="IPR008283">
    <property type="entry name" value="Peptidase_M17_N"/>
</dbReference>
<dbReference type="GO" id="GO:0006508">
    <property type="term" value="P:proteolysis"/>
    <property type="evidence" value="ECO:0007669"/>
    <property type="project" value="UniProtKB-KW"/>
</dbReference>
<dbReference type="InterPro" id="IPR043472">
    <property type="entry name" value="Macro_dom-like"/>
</dbReference>
<evidence type="ECO:0000256" key="1">
    <source>
        <dbReference type="ARBA" id="ARBA00000135"/>
    </source>
</evidence>
<dbReference type="InterPro" id="IPR023042">
    <property type="entry name" value="Peptidase_M17_leu_NH2_pept"/>
</dbReference>
<dbReference type="AlphaFoldDB" id="V6DF53"/>
<dbReference type="GO" id="GO:0070006">
    <property type="term" value="F:metalloaminopeptidase activity"/>
    <property type="evidence" value="ECO:0007669"/>
    <property type="project" value="InterPro"/>
</dbReference>
<reference evidence="9 10" key="1">
    <citation type="journal article" date="2015" name="Biol. Direct">
        <title>Babela massiliensis, a representative of a widespread bacterial phylum with unusual adaptations to parasitism in amoebae.</title>
        <authorList>
            <person name="Pagnier I."/>
            <person name="Yutin N."/>
            <person name="Croce O."/>
            <person name="Makarova K.S."/>
            <person name="Wolf Y.I."/>
            <person name="Benamar S."/>
            <person name="Raoult D."/>
            <person name="Koonin E.V."/>
            <person name="La Scola B."/>
        </authorList>
    </citation>
    <scope>NUCLEOTIDE SEQUENCE [LARGE SCALE GENOMIC DNA]</scope>
    <source>
        <strain evidence="10">BABL1</strain>
    </source>
</reference>
<dbReference type="HAMAP" id="MF_00181">
    <property type="entry name" value="Cytosol_peptidase_M17"/>
    <property type="match status" value="1"/>
</dbReference>
<feature type="binding site" evidence="7">
    <location>
        <position position="352"/>
    </location>
    <ligand>
        <name>Mn(2+)</name>
        <dbReference type="ChEBI" id="CHEBI:29035"/>
        <label>1</label>
    </ligand>
</feature>
<keyword evidence="5 7" id="KW-0645">Protease</keyword>
<evidence type="ECO:0000313" key="9">
    <source>
        <dbReference type="EMBL" id="CDK30227.1"/>
    </source>
</evidence>
<keyword evidence="6 7" id="KW-0378">Hydrolase</keyword>
<evidence type="ECO:0000259" key="8">
    <source>
        <dbReference type="PROSITE" id="PS00631"/>
    </source>
</evidence>
<evidence type="ECO:0000256" key="3">
    <source>
        <dbReference type="ARBA" id="ARBA00009528"/>
    </source>
</evidence>
<dbReference type="CDD" id="cd00433">
    <property type="entry name" value="Peptidase_M17"/>
    <property type="match status" value="1"/>
</dbReference>
<dbReference type="PRINTS" id="PR00481">
    <property type="entry name" value="LAMNOPPTDASE"/>
</dbReference>
<dbReference type="OrthoDB" id="9809354at2"/>
<feature type="binding site" evidence="7">
    <location>
        <position position="273"/>
    </location>
    <ligand>
        <name>Mn(2+)</name>
        <dbReference type="ChEBI" id="CHEBI:29035"/>
        <label>2</label>
    </ligand>
</feature>
<comment type="function">
    <text evidence="7">Presumably involved in the processing and regular turnover of intracellular proteins. Catalyzes the removal of unsubstituted N-terminal amino acids from various peptides.</text>
</comment>
<dbReference type="HOGENOM" id="CLU_013734_2_2_7"/>
<evidence type="ECO:0000256" key="7">
    <source>
        <dbReference type="HAMAP-Rule" id="MF_00181"/>
    </source>
</evidence>
<evidence type="ECO:0000256" key="6">
    <source>
        <dbReference type="ARBA" id="ARBA00022801"/>
    </source>
</evidence>
<dbReference type="PROSITE" id="PS00631">
    <property type="entry name" value="CYTOSOL_AP"/>
    <property type="match status" value="1"/>
</dbReference>
<evidence type="ECO:0000256" key="4">
    <source>
        <dbReference type="ARBA" id="ARBA00022438"/>
    </source>
</evidence>
<keyword evidence="4 7" id="KW-0031">Aminopeptidase</keyword>
<keyword evidence="10" id="KW-1185">Reference proteome</keyword>
<feature type="binding site" evidence="7">
    <location>
        <position position="350"/>
    </location>
    <ligand>
        <name>Mn(2+)</name>
        <dbReference type="ChEBI" id="CHEBI:29035"/>
        <label>1</label>
    </ligand>
</feature>
<feature type="domain" description="Cytosol aminopeptidase" evidence="8">
    <location>
        <begin position="348"/>
        <end position="355"/>
    </location>
</feature>
<dbReference type="PANTHER" id="PTHR11963">
    <property type="entry name" value="LEUCINE AMINOPEPTIDASE-RELATED"/>
    <property type="match status" value="1"/>
</dbReference>
<organism evidence="9 10">
    <name type="scientific">Candidatus Babela massiliensis</name>
    <dbReference type="NCBI Taxonomy" id="673862"/>
    <lineage>
        <taxon>Bacteria</taxon>
        <taxon>Candidatus Babelota</taxon>
        <taxon>Candidatus Babeliae</taxon>
        <taxon>Candidatus Babeliales</taxon>
        <taxon>Candidatus Babeliaceae</taxon>
        <taxon>Candidatus Babela</taxon>
    </lineage>
</organism>
<dbReference type="eggNOG" id="COG0260">
    <property type="taxonomic scope" value="Bacteria"/>
</dbReference>
<keyword evidence="7" id="KW-0479">Metal-binding</keyword>
<evidence type="ECO:0000256" key="2">
    <source>
        <dbReference type="ARBA" id="ARBA00000967"/>
    </source>
</evidence>
<dbReference type="Pfam" id="PF02789">
    <property type="entry name" value="Peptidase_M17_N"/>
    <property type="match status" value="1"/>
</dbReference>
<dbReference type="SUPFAM" id="SSF52949">
    <property type="entry name" value="Macro domain-like"/>
    <property type="match status" value="1"/>
</dbReference>
<dbReference type="RefSeq" id="WP_023791096.1">
    <property type="nucleotide sequence ID" value="NC_023003.1"/>
</dbReference>
<feature type="active site" evidence="7">
    <location>
        <position position="280"/>
    </location>
</feature>
<evidence type="ECO:0000256" key="5">
    <source>
        <dbReference type="ARBA" id="ARBA00022670"/>
    </source>
</evidence>
<keyword evidence="7" id="KW-0963">Cytoplasm</keyword>
<dbReference type="SUPFAM" id="SSF53187">
    <property type="entry name" value="Zn-dependent exopeptidases"/>
    <property type="match status" value="1"/>
</dbReference>
<dbReference type="PANTHER" id="PTHR11963:SF23">
    <property type="entry name" value="CYTOSOL AMINOPEPTIDASE"/>
    <property type="match status" value="1"/>
</dbReference>
<sequence>MRNINVTNQDILELDLDAYAYFLEHDFDFSKLSKLSEQIYGPLEATIKNRGFSGKAESVLVLNGVYHNKPVYIILLGLGDLDRKSLNVETYRRAVGRLVRVAQSHKLNSIGFSLPDPVLIDLSYKKLAQETSTILHKSAYHFDKFITNPDRKLKWDFDLFVSVNENNQIEVEDGINQGIVIGHAINKSRYWCDMPPSQFTPTIFASKAQEIAKEYNLSYKIFNEEEIIQMGMGGLAGVSRGSVEDCRLAILEYKYEPEYAPTIAIVGKGITFDSGGLSLKPANAMETMKDDMAGAAIVLSVMEVIAQLKPKINVVALAPMSENMPSGSALKPGDIVKFYNGKTAEVLNTDAEGRLILADALSYAVANYKLDAIVDLATLTGACAYFLGPFYAGLLSPNDDLSKKLKESSRRSGDRLWRLPMDEDYHQAIISDIADISNTGNARYKSGAITAAFFLKNFVNDVPWAHIDTAGVSFGVPGMSYLRDGATGFGVRLLTDLIMNWNA</sequence>
<dbReference type="Pfam" id="PF00883">
    <property type="entry name" value="Peptidase_M17"/>
    <property type="match status" value="1"/>
</dbReference>
<comment type="catalytic activity">
    <reaction evidence="2 7">
        <text>Release of an N-terminal amino acid, preferentially leucine, but not glutamic or aspartic acids.</text>
        <dbReference type="EC" id="3.4.11.10"/>
    </reaction>
</comment>
<evidence type="ECO:0000313" key="10">
    <source>
        <dbReference type="Proteomes" id="UP000018769"/>
    </source>
</evidence>
<dbReference type="InterPro" id="IPR011356">
    <property type="entry name" value="Leucine_aapep/pepB"/>
</dbReference>
<keyword evidence="7" id="KW-0464">Manganese</keyword>
<feature type="binding site" evidence="7">
    <location>
        <position position="291"/>
    </location>
    <ligand>
        <name>Mn(2+)</name>
        <dbReference type="ChEBI" id="CHEBI:29035"/>
        <label>2</label>
    </ligand>
</feature>
<proteinExistence type="inferred from homology"/>
<dbReference type="EC" id="3.4.11.1" evidence="7"/>
<dbReference type="STRING" id="673862.BABL1_gene_921"/>
<name>V6DF53_9BACT</name>
<dbReference type="Gene3D" id="3.40.220.10">
    <property type="entry name" value="Leucine Aminopeptidase, subunit E, domain 1"/>
    <property type="match status" value="1"/>
</dbReference>
<feature type="binding site" evidence="7">
    <location>
        <position position="268"/>
    </location>
    <ligand>
        <name>Mn(2+)</name>
        <dbReference type="ChEBI" id="CHEBI:29035"/>
        <label>2</label>
    </ligand>
</feature>
<feature type="binding site" evidence="7">
    <location>
        <position position="352"/>
    </location>
    <ligand>
        <name>Mn(2+)</name>
        <dbReference type="ChEBI" id="CHEBI:29035"/>
        <label>2</label>
    </ligand>
</feature>
<comment type="cofactor">
    <cofactor evidence="7">
        <name>Mn(2+)</name>
        <dbReference type="ChEBI" id="CHEBI:29035"/>
    </cofactor>
    <text evidence="7">Binds 2 manganese ions per subunit.</text>
</comment>
<dbReference type="InterPro" id="IPR000819">
    <property type="entry name" value="Peptidase_M17_C"/>
</dbReference>
<feature type="binding site" evidence="7">
    <location>
        <position position="273"/>
    </location>
    <ligand>
        <name>Mn(2+)</name>
        <dbReference type="ChEBI" id="CHEBI:29035"/>
        <label>1</label>
    </ligand>
</feature>
<protein>
    <recommendedName>
        <fullName evidence="7">Probable cytosol aminopeptidase</fullName>
        <ecNumber evidence="7">3.4.11.1</ecNumber>
    </recommendedName>
    <alternativeName>
        <fullName evidence="7">Leucine aminopeptidase</fullName>
        <shortName evidence="7">LAP</shortName>
        <ecNumber evidence="7">3.4.11.10</ecNumber>
    </alternativeName>
    <alternativeName>
        <fullName evidence="7">Leucyl aminopeptidase</fullName>
    </alternativeName>
</protein>
<dbReference type="EMBL" id="HG793133">
    <property type="protein sequence ID" value="CDK30227.1"/>
    <property type="molecule type" value="Genomic_DNA"/>
</dbReference>
<feature type="active site" evidence="7">
    <location>
        <position position="354"/>
    </location>
</feature>
<comment type="subcellular location">
    <subcellularLocation>
        <location evidence="7">Cytoplasm</location>
    </subcellularLocation>
</comment>
<comment type="catalytic activity">
    <reaction evidence="1 7">
        <text>Release of an N-terminal amino acid, Xaa-|-Yaa-, in which Xaa is preferably Leu, but may be other amino acids including Pro although not Arg or Lys, and Yaa may be Pro. Amino acid amides and methyl esters are also readily hydrolyzed, but rates on arylamides are exceedingly low.</text>
        <dbReference type="EC" id="3.4.11.1"/>
    </reaction>
</comment>
<dbReference type="PATRIC" id="fig|673862.3.peg.116"/>